<reference evidence="1" key="1">
    <citation type="submission" date="2018-11" db="EMBL/GenBank/DDBJ databases">
        <authorList>
            <consortium name="Pathogen Informatics"/>
        </authorList>
    </citation>
    <scope>NUCLEOTIDE SEQUENCE</scope>
</reference>
<dbReference type="Proteomes" id="UP000784294">
    <property type="component" value="Unassembled WGS sequence"/>
</dbReference>
<accession>A0A3S5B9W1</accession>
<protein>
    <submittedName>
        <fullName evidence="1">Uncharacterized protein</fullName>
    </submittedName>
</protein>
<sequence length="80" mass="8956">MSTNRWLHSMSLRWFQQEDQLVAAYMLASIPLHSSALLSPLRSLLLFPSSRVCPLTPAPELSPSDWLDSLALSASLHRPI</sequence>
<name>A0A3S5B9W1_9PLAT</name>
<gene>
    <name evidence="1" type="ORF">PXEA_LOCUS34044</name>
</gene>
<comment type="caution">
    <text evidence="1">The sequence shown here is derived from an EMBL/GenBank/DDBJ whole genome shotgun (WGS) entry which is preliminary data.</text>
</comment>
<organism evidence="1 2">
    <name type="scientific">Protopolystoma xenopodis</name>
    <dbReference type="NCBI Taxonomy" id="117903"/>
    <lineage>
        <taxon>Eukaryota</taxon>
        <taxon>Metazoa</taxon>
        <taxon>Spiralia</taxon>
        <taxon>Lophotrochozoa</taxon>
        <taxon>Platyhelminthes</taxon>
        <taxon>Monogenea</taxon>
        <taxon>Polyopisthocotylea</taxon>
        <taxon>Polystomatidea</taxon>
        <taxon>Polystomatidae</taxon>
        <taxon>Protopolystoma</taxon>
    </lineage>
</organism>
<keyword evidence="2" id="KW-1185">Reference proteome</keyword>
<evidence type="ECO:0000313" key="1">
    <source>
        <dbReference type="EMBL" id="VEL40604.1"/>
    </source>
</evidence>
<dbReference type="EMBL" id="CAAALY010265579">
    <property type="protein sequence ID" value="VEL40604.1"/>
    <property type="molecule type" value="Genomic_DNA"/>
</dbReference>
<evidence type="ECO:0000313" key="2">
    <source>
        <dbReference type="Proteomes" id="UP000784294"/>
    </source>
</evidence>
<dbReference type="AlphaFoldDB" id="A0A3S5B9W1"/>
<proteinExistence type="predicted"/>